<dbReference type="GO" id="GO:0002720">
    <property type="term" value="P:positive regulation of cytokine production involved in immune response"/>
    <property type="evidence" value="ECO:0007669"/>
    <property type="project" value="TreeGrafter"/>
</dbReference>
<evidence type="ECO:0000313" key="4">
    <source>
        <dbReference type="Proteomes" id="UP000694546"/>
    </source>
</evidence>
<organism evidence="3 4">
    <name type="scientific">Gadus morhua</name>
    <name type="common">Atlantic cod</name>
    <dbReference type="NCBI Taxonomy" id="8049"/>
    <lineage>
        <taxon>Eukaryota</taxon>
        <taxon>Metazoa</taxon>
        <taxon>Chordata</taxon>
        <taxon>Craniata</taxon>
        <taxon>Vertebrata</taxon>
        <taxon>Euteleostomi</taxon>
        <taxon>Actinopterygii</taxon>
        <taxon>Neopterygii</taxon>
        <taxon>Teleostei</taxon>
        <taxon>Neoteleostei</taxon>
        <taxon>Acanthomorphata</taxon>
        <taxon>Zeiogadaria</taxon>
        <taxon>Gadariae</taxon>
        <taxon>Gadiformes</taxon>
        <taxon>Gadoidei</taxon>
        <taxon>Gadidae</taxon>
        <taxon>Gadus</taxon>
    </lineage>
</organism>
<dbReference type="PANTHER" id="PTHR46838:SF1">
    <property type="entry name" value="TUMOR NECROSIS FACTOR RECEPTOR SUPERFAMILY MEMBER 14"/>
    <property type="match status" value="1"/>
</dbReference>
<feature type="repeat" description="TNFR-Cys" evidence="1">
    <location>
        <begin position="69"/>
        <end position="111"/>
    </location>
</feature>
<evidence type="ECO:0000256" key="1">
    <source>
        <dbReference type="PROSITE-ProRule" id="PRU00206"/>
    </source>
</evidence>
<dbReference type="PROSITE" id="PS00652">
    <property type="entry name" value="TNFR_NGFR_1"/>
    <property type="match status" value="1"/>
</dbReference>
<dbReference type="GO" id="GO:0050829">
    <property type="term" value="P:defense response to Gram-negative bacterium"/>
    <property type="evidence" value="ECO:0007669"/>
    <property type="project" value="TreeGrafter"/>
</dbReference>
<dbReference type="PROSITE" id="PS50050">
    <property type="entry name" value="TNFR_NGFR_2"/>
    <property type="match status" value="1"/>
</dbReference>
<feature type="domain" description="TNFR-Cys" evidence="2">
    <location>
        <begin position="69"/>
        <end position="111"/>
    </location>
</feature>
<dbReference type="GO" id="GO:2000406">
    <property type="term" value="P:positive regulation of T cell migration"/>
    <property type="evidence" value="ECO:0007669"/>
    <property type="project" value="TreeGrafter"/>
</dbReference>
<dbReference type="GO" id="GO:0046642">
    <property type="term" value="P:negative regulation of alpha-beta T cell proliferation"/>
    <property type="evidence" value="ECO:0007669"/>
    <property type="project" value="TreeGrafter"/>
</dbReference>
<evidence type="ECO:0000259" key="2">
    <source>
        <dbReference type="PROSITE" id="PS50050"/>
    </source>
</evidence>
<dbReference type="InterPro" id="IPR001368">
    <property type="entry name" value="TNFR/NGFR_Cys_rich_reg"/>
</dbReference>
<feature type="disulfide bond" evidence="1">
    <location>
        <begin position="70"/>
        <end position="85"/>
    </location>
</feature>
<dbReference type="Pfam" id="PF00020">
    <property type="entry name" value="TNFR_c6"/>
    <property type="match status" value="1"/>
</dbReference>
<sequence length="175" mass="19004">MIPNFGHSLPFKDCFLTPPSCQLSPNVACVSSKTVCVEQGSLSHPFQFCPTGQYVSQDCTLRKYTVCLPCSEGTFNNGSNGLKQCFPCTDCASGLGFKLKKQCTTTSDALCEVLDGYFCKDSVRGGCMAVQRHKDCSPGQYISQRGTASQDTVCLNCNHGTFSNANSTYCRPHKM</sequence>
<dbReference type="GO" id="GO:0050830">
    <property type="term" value="P:defense response to Gram-positive bacterium"/>
    <property type="evidence" value="ECO:0007669"/>
    <property type="project" value="TreeGrafter"/>
</dbReference>
<keyword evidence="1" id="KW-1015">Disulfide bond</keyword>
<reference evidence="3" key="3">
    <citation type="submission" date="2025-09" db="UniProtKB">
        <authorList>
            <consortium name="Ensembl"/>
        </authorList>
    </citation>
    <scope>IDENTIFICATION</scope>
</reference>
<dbReference type="OMA" id="RIGNECC"/>
<accession>A0A8C4ZAD3</accession>
<proteinExistence type="predicted"/>
<reference evidence="3" key="1">
    <citation type="submission" date="2019-07" db="EMBL/GenBank/DDBJ databases">
        <authorList>
            <consortium name="Wellcome Sanger Institute Data Sharing"/>
        </authorList>
    </citation>
    <scope>NUCLEOTIDE SEQUENCE [LARGE SCALE GENOMIC DNA]</scope>
</reference>
<dbReference type="SUPFAM" id="SSF57586">
    <property type="entry name" value="TNF receptor-like"/>
    <property type="match status" value="2"/>
</dbReference>
<comment type="caution">
    <text evidence="1">Lacks conserved residue(s) required for the propagation of feature annotation.</text>
</comment>
<dbReference type="GO" id="GO:0009897">
    <property type="term" value="C:external side of plasma membrane"/>
    <property type="evidence" value="ECO:0007669"/>
    <property type="project" value="TreeGrafter"/>
</dbReference>
<dbReference type="AlphaFoldDB" id="A0A8C4ZAD3"/>
<dbReference type="SMART" id="SM00208">
    <property type="entry name" value="TNFR"/>
    <property type="match status" value="3"/>
</dbReference>
<keyword evidence="4" id="KW-1185">Reference proteome</keyword>
<reference evidence="3" key="2">
    <citation type="submission" date="2025-08" db="UniProtKB">
        <authorList>
            <consortium name="Ensembl"/>
        </authorList>
    </citation>
    <scope>IDENTIFICATION</scope>
</reference>
<dbReference type="FunFam" id="2.10.50.10:FF:000065">
    <property type="entry name" value="TNF receptor superfamily member 14"/>
    <property type="match status" value="1"/>
</dbReference>
<protein>
    <recommendedName>
        <fullName evidence="2">TNFR-Cys domain-containing protein</fullName>
    </recommendedName>
</protein>
<dbReference type="Proteomes" id="UP000694546">
    <property type="component" value="Chromosome 1"/>
</dbReference>
<dbReference type="Gene3D" id="2.10.50.10">
    <property type="entry name" value="Tumor Necrosis Factor Receptor, subunit A, domain 2"/>
    <property type="match status" value="3"/>
</dbReference>
<dbReference type="GeneTree" id="ENSGT00950000183126"/>
<name>A0A8C4ZAD3_GADMO</name>
<dbReference type="Ensembl" id="ENSGMOT00000009237.2">
    <property type="protein sequence ID" value="ENSGMOP00000008991.2"/>
    <property type="gene ID" value="ENSGMOG00000008404.2"/>
</dbReference>
<dbReference type="PANTHER" id="PTHR46838">
    <property type="entry name" value="TUMOR NECROSIS FACTOR RECEPTOR SUPERFAMILY MEMBER 14"/>
    <property type="match status" value="1"/>
</dbReference>
<evidence type="ECO:0000313" key="3">
    <source>
        <dbReference type="Ensembl" id="ENSGMOP00000008991.2"/>
    </source>
</evidence>